<gene>
    <name evidence="1" type="primary">sixA</name>
    <name evidence="1" type="ORF">GCM10011369_35740</name>
</gene>
<evidence type="ECO:0000313" key="2">
    <source>
        <dbReference type="Proteomes" id="UP000619743"/>
    </source>
</evidence>
<reference evidence="2" key="1">
    <citation type="journal article" date="2019" name="Int. J. Syst. Evol. Microbiol.">
        <title>The Global Catalogue of Microorganisms (GCM) 10K type strain sequencing project: providing services to taxonomists for standard genome sequencing and annotation.</title>
        <authorList>
            <consortium name="The Broad Institute Genomics Platform"/>
            <consortium name="The Broad Institute Genome Sequencing Center for Infectious Disease"/>
            <person name="Wu L."/>
            <person name="Ma J."/>
        </authorList>
    </citation>
    <scope>NUCLEOTIDE SEQUENCE [LARGE SCALE GENOMIC DNA]</scope>
    <source>
        <strain evidence="2">CGMCC 1.10130</strain>
    </source>
</reference>
<dbReference type="Proteomes" id="UP000619743">
    <property type="component" value="Unassembled WGS sequence"/>
</dbReference>
<dbReference type="InterPro" id="IPR004449">
    <property type="entry name" value="SixA"/>
</dbReference>
<sequence length="159" mass="17424">MLVYIMRHGEAESLAGRDRERQLTPVGASECAQVGRWLSTIQSNIDYALTSSYVRAEQSLAALKTSWKFGHAVEETHDYLIPSASADAAASYLWELANAKAVNAVLVVSHMPLVSFLVEALDSGRHAPIFCTSGVACIELNTDNQLGHLKWIKAPHECR</sequence>
<proteinExistence type="predicted"/>
<name>A0A8J2XRU0_9GAMM</name>
<dbReference type="RefSeq" id="WP_087507624.1">
    <property type="nucleotide sequence ID" value="NZ_BMDX01000032.1"/>
</dbReference>
<dbReference type="Gene3D" id="3.40.50.1240">
    <property type="entry name" value="Phosphoglycerate mutase-like"/>
    <property type="match status" value="1"/>
</dbReference>
<dbReference type="AlphaFoldDB" id="A0A8J2XRU0"/>
<keyword evidence="2" id="KW-1185">Reference proteome</keyword>
<dbReference type="GO" id="GO:0101006">
    <property type="term" value="F:protein histidine phosphatase activity"/>
    <property type="evidence" value="ECO:0007669"/>
    <property type="project" value="InterPro"/>
</dbReference>
<accession>A0A8J2XRU0</accession>
<dbReference type="SUPFAM" id="SSF53254">
    <property type="entry name" value="Phosphoglycerate mutase-like"/>
    <property type="match status" value="1"/>
</dbReference>
<organism evidence="1 2">
    <name type="scientific">Neiella marina</name>
    <dbReference type="NCBI Taxonomy" id="508461"/>
    <lineage>
        <taxon>Bacteria</taxon>
        <taxon>Pseudomonadati</taxon>
        <taxon>Pseudomonadota</taxon>
        <taxon>Gammaproteobacteria</taxon>
        <taxon>Alteromonadales</taxon>
        <taxon>Echinimonadaceae</taxon>
        <taxon>Neiella</taxon>
    </lineage>
</organism>
<dbReference type="InterPro" id="IPR029033">
    <property type="entry name" value="His_PPase_superfam"/>
</dbReference>
<dbReference type="OrthoDB" id="92610at2"/>
<evidence type="ECO:0000313" key="1">
    <source>
        <dbReference type="EMBL" id="GGA90461.1"/>
    </source>
</evidence>
<dbReference type="GO" id="GO:0005737">
    <property type="term" value="C:cytoplasm"/>
    <property type="evidence" value="ECO:0007669"/>
    <property type="project" value="InterPro"/>
</dbReference>
<dbReference type="InterPro" id="IPR013078">
    <property type="entry name" value="His_Pase_superF_clade-1"/>
</dbReference>
<dbReference type="CDD" id="cd07040">
    <property type="entry name" value="HP"/>
    <property type="match status" value="1"/>
</dbReference>
<dbReference type="NCBIfam" id="TIGR00249">
    <property type="entry name" value="sixA"/>
    <property type="match status" value="1"/>
</dbReference>
<comment type="caution">
    <text evidence="1">The sequence shown here is derived from an EMBL/GenBank/DDBJ whole genome shotgun (WGS) entry which is preliminary data.</text>
</comment>
<dbReference type="Pfam" id="PF00300">
    <property type="entry name" value="His_Phos_1"/>
    <property type="match status" value="1"/>
</dbReference>
<protein>
    <submittedName>
        <fullName evidence="1">Phosphohistidine phosphatase</fullName>
    </submittedName>
</protein>
<dbReference type="EMBL" id="BMDX01000032">
    <property type="protein sequence ID" value="GGA90461.1"/>
    <property type="molecule type" value="Genomic_DNA"/>
</dbReference>